<keyword evidence="4" id="KW-1185">Reference proteome</keyword>
<reference evidence="4" key="1">
    <citation type="journal article" date="2015" name="Nat. Genet.">
        <title>The genome and transcriptome of the zoonotic hookworm Ancylostoma ceylanicum identify infection-specific gene families.</title>
        <authorList>
            <person name="Schwarz E.M."/>
            <person name="Hu Y."/>
            <person name="Antoshechkin I."/>
            <person name="Miller M.M."/>
            <person name="Sternberg P.W."/>
            <person name="Aroian R.V."/>
        </authorList>
    </citation>
    <scope>NUCLEOTIDE SEQUENCE</scope>
    <source>
        <strain evidence="4">HY135</strain>
    </source>
</reference>
<evidence type="ECO:0000256" key="1">
    <source>
        <dbReference type="SAM" id="MobiDB-lite"/>
    </source>
</evidence>
<protein>
    <recommendedName>
        <fullName evidence="5">7TM GPCR serpentine receptor class x (Srx) domain-containing protein</fullName>
    </recommendedName>
</protein>
<dbReference type="InterPro" id="IPR019428">
    <property type="entry name" value="7TM_GPCR_serpentine_rcpt_Str"/>
</dbReference>
<dbReference type="OrthoDB" id="5877015at2759"/>
<proteinExistence type="predicted"/>
<keyword evidence="2" id="KW-0812">Transmembrane</keyword>
<dbReference type="PANTHER" id="PTHR46178:SF9">
    <property type="entry name" value="SEVEN TM RECEPTOR"/>
    <property type="match status" value="1"/>
</dbReference>
<comment type="caution">
    <text evidence="3">The sequence shown here is derived from an EMBL/GenBank/DDBJ whole genome shotgun (WGS) entry which is preliminary data.</text>
</comment>
<feature type="compositionally biased region" description="Polar residues" evidence="1">
    <location>
        <begin position="152"/>
        <end position="167"/>
    </location>
</feature>
<sequence length="173" mass="19154">MMNRYGLDITSMSYIGISLHTVSIAELAIFVECLIVTIAMACIGVRCAISINRCLEENSMSSRTKKLHQQMFYLLLVEAACPTLFLHIPLATSSFLLFTGATSTPVLSYTVGILLSSFNICCPLITMVFMRDYRKFFLGLFGLRKIAPSPPTTTHASEWKTSPSQQPKAEGEL</sequence>
<dbReference type="AlphaFoldDB" id="A0A016U1A1"/>
<dbReference type="Pfam" id="PF10326">
    <property type="entry name" value="7TM_GPCR_Str"/>
    <property type="match status" value="1"/>
</dbReference>
<feature type="transmembrane region" description="Helical" evidence="2">
    <location>
        <begin position="27"/>
        <end position="51"/>
    </location>
</feature>
<feature type="region of interest" description="Disordered" evidence="1">
    <location>
        <begin position="149"/>
        <end position="173"/>
    </location>
</feature>
<accession>A0A016U1A1</accession>
<gene>
    <name evidence="3" type="primary">Acey_s0066.g3741</name>
    <name evidence="3" type="ORF">Y032_0066g3741</name>
</gene>
<evidence type="ECO:0000313" key="3">
    <source>
        <dbReference type="EMBL" id="EYC08398.1"/>
    </source>
</evidence>
<evidence type="ECO:0000313" key="4">
    <source>
        <dbReference type="Proteomes" id="UP000024635"/>
    </source>
</evidence>
<feature type="transmembrane region" description="Helical" evidence="2">
    <location>
        <begin position="109"/>
        <end position="130"/>
    </location>
</feature>
<dbReference type="PANTHER" id="PTHR46178">
    <property type="entry name" value="SEVEN TM RECEPTOR"/>
    <property type="match status" value="1"/>
</dbReference>
<dbReference type="Proteomes" id="UP000024635">
    <property type="component" value="Unassembled WGS sequence"/>
</dbReference>
<dbReference type="EMBL" id="JARK01001402">
    <property type="protein sequence ID" value="EYC08398.1"/>
    <property type="molecule type" value="Genomic_DNA"/>
</dbReference>
<keyword evidence="2" id="KW-0472">Membrane</keyword>
<feature type="transmembrane region" description="Helical" evidence="2">
    <location>
        <begin position="72"/>
        <end position="97"/>
    </location>
</feature>
<dbReference type="SUPFAM" id="SSF81321">
    <property type="entry name" value="Family A G protein-coupled receptor-like"/>
    <property type="match status" value="1"/>
</dbReference>
<evidence type="ECO:0008006" key="5">
    <source>
        <dbReference type="Google" id="ProtNLM"/>
    </source>
</evidence>
<evidence type="ECO:0000256" key="2">
    <source>
        <dbReference type="SAM" id="Phobius"/>
    </source>
</evidence>
<keyword evidence="2" id="KW-1133">Transmembrane helix</keyword>
<organism evidence="3 4">
    <name type="scientific">Ancylostoma ceylanicum</name>
    <dbReference type="NCBI Taxonomy" id="53326"/>
    <lineage>
        <taxon>Eukaryota</taxon>
        <taxon>Metazoa</taxon>
        <taxon>Ecdysozoa</taxon>
        <taxon>Nematoda</taxon>
        <taxon>Chromadorea</taxon>
        <taxon>Rhabditida</taxon>
        <taxon>Rhabditina</taxon>
        <taxon>Rhabditomorpha</taxon>
        <taxon>Strongyloidea</taxon>
        <taxon>Ancylostomatidae</taxon>
        <taxon>Ancylostomatinae</taxon>
        <taxon>Ancylostoma</taxon>
    </lineage>
</organism>
<name>A0A016U1A1_9BILA</name>